<dbReference type="SUPFAM" id="SSF57850">
    <property type="entry name" value="RING/U-box"/>
    <property type="match status" value="1"/>
</dbReference>
<keyword evidence="5" id="KW-1185">Reference proteome</keyword>
<reference evidence="4 5" key="1">
    <citation type="journal article" date="2018" name="Sci. Rep.">
        <title>Comparative genomics provides insights into the lifestyle and reveals functional heterogeneity of dark septate endophytic fungi.</title>
        <authorList>
            <person name="Knapp D.G."/>
            <person name="Nemeth J.B."/>
            <person name="Barry K."/>
            <person name="Hainaut M."/>
            <person name="Henrissat B."/>
            <person name="Johnson J."/>
            <person name="Kuo A."/>
            <person name="Lim J.H.P."/>
            <person name="Lipzen A."/>
            <person name="Nolan M."/>
            <person name="Ohm R.A."/>
            <person name="Tamas L."/>
            <person name="Grigoriev I.V."/>
            <person name="Spatafora J.W."/>
            <person name="Nagy L.G."/>
            <person name="Kovacs G.M."/>
        </authorList>
    </citation>
    <scope>NUCLEOTIDE SEQUENCE [LARGE SCALE GENOMIC DNA]</scope>
    <source>
        <strain evidence="4 5">DSE2036</strain>
    </source>
</reference>
<sequence length="191" mass="22233">MSASYEEFLESGLQRIQPGENNNPQDCPVCGCPLLMRISQLVGSGRDPRLHAAVRIKTCGHIHGLACLDEYLSTHHRCPTCNNELFPPWNKQDSSDEKMQEDGEEEEKEEEQVRFLDEVFSDDEDDEDWELSSEEEDDDEEYEEYEEDEDEDMEEYEEEEVDEDEEMDVDMDANQGSHVHVIRGEDDMDID</sequence>
<organism evidence="4 5">
    <name type="scientific">Periconia macrospinosa</name>
    <dbReference type="NCBI Taxonomy" id="97972"/>
    <lineage>
        <taxon>Eukaryota</taxon>
        <taxon>Fungi</taxon>
        <taxon>Dikarya</taxon>
        <taxon>Ascomycota</taxon>
        <taxon>Pezizomycotina</taxon>
        <taxon>Dothideomycetes</taxon>
        <taxon>Pleosporomycetidae</taxon>
        <taxon>Pleosporales</taxon>
        <taxon>Massarineae</taxon>
        <taxon>Periconiaceae</taxon>
        <taxon>Periconia</taxon>
    </lineage>
</organism>
<dbReference type="Gene3D" id="3.30.40.10">
    <property type="entry name" value="Zinc/RING finger domain, C3HC4 (zinc finger)"/>
    <property type="match status" value="1"/>
</dbReference>
<evidence type="ECO:0000259" key="3">
    <source>
        <dbReference type="PROSITE" id="PS50089"/>
    </source>
</evidence>
<dbReference type="Proteomes" id="UP000244855">
    <property type="component" value="Unassembled WGS sequence"/>
</dbReference>
<dbReference type="GO" id="GO:0008270">
    <property type="term" value="F:zinc ion binding"/>
    <property type="evidence" value="ECO:0007669"/>
    <property type="project" value="UniProtKB-KW"/>
</dbReference>
<dbReference type="InterPro" id="IPR013083">
    <property type="entry name" value="Znf_RING/FYVE/PHD"/>
</dbReference>
<feature type="domain" description="RING-type" evidence="3">
    <location>
        <begin position="27"/>
        <end position="82"/>
    </location>
</feature>
<proteinExistence type="predicted"/>
<accession>A0A2V1DLG6</accession>
<keyword evidence="1" id="KW-0479">Metal-binding</keyword>
<name>A0A2V1DLG6_9PLEO</name>
<keyword evidence="1" id="KW-0862">Zinc</keyword>
<keyword evidence="1" id="KW-0863">Zinc-finger</keyword>
<dbReference type="STRING" id="97972.A0A2V1DLG6"/>
<dbReference type="EMBL" id="KZ805401">
    <property type="protein sequence ID" value="PVH99022.1"/>
    <property type="molecule type" value="Genomic_DNA"/>
</dbReference>
<gene>
    <name evidence="4" type="ORF">DM02DRAFT_680476</name>
</gene>
<evidence type="ECO:0000256" key="2">
    <source>
        <dbReference type="SAM" id="MobiDB-lite"/>
    </source>
</evidence>
<feature type="compositionally biased region" description="Acidic residues" evidence="2">
    <location>
        <begin position="119"/>
        <end position="171"/>
    </location>
</feature>
<dbReference type="AlphaFoldDB" id="A0A2V1DLG6"/>
<dbReference type="InterPro" id="IPR001841">
    <property type="entry name" value="Znf_RING"/>
</dbReference>
<protein>
    <recommendedName>
        <fullName evidence="3">RING-type domain-containing protein</fullName>
    </recommendedName>
</protein>
<feature type="region of interest" description="Disordered" evidence="2">
    <location>
        <begin position="84"/>
        <end position="191"/>
    </location>
</feature>
<evidence type="ECO:0000313" key="5">
    <source>
        <dbReference type="Proteomes" id="UP000244855"/>
    </source>
</evidence>
<dbReference type="OrthoDB" id="2849579at2759"/>
<dbReference type="PROSITE" id="PS50089">
    <property type="entry name" value="ZF_RING_2"/>
    <property type="match status" value="1"/>
</dbReference>
<evidence type="ECO:0000256" key="1">
    <source>
        <dbReference type="PROSITE-ProRule" id="PRU00175"/>
    </source>
</evidence>
<evidence type="ECO:0000313" key="4">
    <source>
        <dbReference type="EMBL" id="PVH99022.1"/>
    </source>
</evidence>